<feature type="domain" description="Fe2OG dioxygenase" evidence="4">
    <location>
        <begin position="175"/>
        <end position="285"/>
    </location>
</feature>
<dbReference type="RefSeq" id="WP_154768287.1">
    <property type="nucleotide sequence ID" value="NZ_WLYK01000002.1"/>
</dbReference>
<keyword evidence="3" id="KW-0560">Oxidoreductase</keyword>
<dbReference type="PRINTS" id="PR00682">
    <property type="entry name" value="IPNSYNTHASE"/>
</dbReference>
<dbReference type="PANTHER" id="PTHR47990">
    <property type="entry name" value="2-OXOGLUTARATE (2OG) AND FE(II)-DEPENDENT OXYGENASE SUPERFAMILY PROTEIN-RELATED"/>
    <property type="match status" value="1"/>
</dbReference>
<dbReference type="Proteomes" id="UP000460221">
    <property type="component" value="Unassembled WGS sequence"/>
</dbReference>
<evidence type="ECO:0000256" key="1">
    <source>
        <dbReference type="ARBA" id="ARBA00004792"/>
    </source>
</evidence>
<dbReference type="InterPro" id="IPR050231">
    <property type="entry name" value="Iron_ascorbate_oxido_reductase"/>
</dbReference>
<comment type="caution">
    <text evidence="5">The sequence shown here is derived from an EMBL/GenBank/DDBJ whole genome shotgun (WGS) entry which is preliminary data.</text>
</comment>
<gene>
    <name evidence="5" type="ORF">GIS00_10080</name>
</gene>
<name>A0A7K1FJI6_9ACTN</name>
<dbReference type="GO" id="GO:0046872">
    <property type="term" value="F:metal ion binding"/>
    <property type="evidence" value="ECO:0007669"/>
    <property type="project" value="UniProtKB-KW"/>
</dbReference>
<dbReference type="InterPro" id="IPR005123">
    <property type="entry name" value="Oxoglu/Fe-dep_dioxygenase_dom"/>
</dbReference>
<dbReference type="PROSITE" id="PS51471">
    <property type="entry name" value="FE2OG_OXY"/>
    <property type="match status" value="1"/>
</dbReference>
<evidence type="ECO:0000259" key="4">
    <source>
        <dbReference type="PROSITE" id="PS51471"/>
    </source>
</evidence>
<dbReference type="Pfam" id="PF03171">
    <property type="entry name" value="2OG-FeII_Oxy"/>
    <property type="match status" value="1"/>
</dbReference>
<accession>A0A7K1FJI6</accession>
<protein>
    <submittedName>
        <fullName evidence="5">Isopenicillin N synthase family oxygenase</fullName>
    </submittedName>
</protein>
<reference evidence="5 6" key="1">
    <citation type="submission" date="2019-11" db="EMBL/GenBank/DDBJ databases">
        <authorList>
            <person name="Jiang L.-Q."/>
        </authorList>
    </citation>
    <scope>NUCLEOTIDE SEQUENCE [LARGE SCALE GENOMIC DNA]</scope>
    <source>
        <strain evidence="5 6">YIM 132087</strain>
    </source>
</reference>
<dbReference type="AlphaFoldDB" id="A0A7K1FJI6"/>
<dbReference type="InterPro" id="IPR027443">
    <property type="entry name" value="IPNS-like_sf"/>
</dbReference>
<dbReference type="SUPFAM" id="SSF51197">
    <property type="entry name" value="Clavaminate synthase-like"/>
    <property type="match status" value="1"/>
</dbReference>
<comment type="similarity">
    <text evidence="3">Belongs to the iron/ascorbate-dependent oxidoreductase family.</text>
</comment>
<evidence type="ECO:0000313" key="6">
    <source>
        <dbReference type="Proteomes" id="UP000460221"/>
    </source>
</evidence>
<dbReference type="Gene3D" id="2.60.120.330">
    <property type="entry name" value="B-lactam Antibiotic, Isopenicillin N Synthase, Chain"/>
    <property type="match status" value="1"/>
</dbReference>
<evidence type="ECO:0000313" key="5">
    <source>
        <dbReference type="EMBL" id="MTD14295.1"/>
    </source>
</evidence>
<proteinExistence type="inferred from homology"/>
<dbReference type="GO" id="GO:0016491">
    <property type="term" value="F:oxidoreductase activity"/>
    <property type="evidence" value="ECO:0007669"/>
    <property type="project" value="UniProtKB-KW"/>
</dbReference>
<dbReference type="Pfam" id="PF14226">
    <property type="entry name" value="DIOX_N"/>
    <property type="match status" value="1"/>
</dbReference>
<dbReference type="GO" id="GO:0017000">
    <property type="term" value="P:antibiotic biosynthetic process"/>
    <property type="evidence" value="ECO:0007669"/>
    <property type="project" value="UniProtKB-KW"/>
</dbReference>
<dbReference type="EMBL" id="WLYK01000002">
    <property type="protein sequence ID" value="MTD14295.1"/>
    <property type="molecule type" value="Genomic_DNA"/>
</dbReference>
<evidence type="ECO:0000256" key="2">
    <source>
        <dbReference type="ARBA" id="ARBA00023194"/>
    </source>
</evidence>
<dbReference type="InterPro" id="IPR044861">
    <property type="entry name" value="IPNS-like_FE2OG_OXY"/>
</dbReference>
<sequence length="323" mass="35600">MGSVPIIDLEPWYSGEPEGMAAVAAQVDEALQRVGFFLVTGHGVTRGCRAGVRIAARSFFELPDEVKEQYAVTVGGRGWLPPGVEANGFAEGTVTPPDLKESYSIGADRTTDQTGDPETDDFWFADNVWPSEIPWLEPVVGRYLEQMQELAQELLKIAAVALGAEPDLFTRQTERATHTLNINRYPSMDEAGEPEPGQFRIGPHTDFGTFTVLDRQPGKGGLQVWSPDGEWEDAPFHPDAFTINTGDLLARWSGDRWISNRHRVLPPQAEAPDEDLVSLVYFHEADHDAEIVALQPPLGRENDHEPVTSSVFLKKLLDAITVG</sequence>
<keyword evidence="3" id="KW-0479">Metal-binding</keyword>
<keyword evidence="6" id="KW-1185">Reference proteome</keyword>
<keyword evidence="2" id="KW-0045">Antibiotic biosynthesis</keyword>
<organism evidence="5 6">
    <name type="scientific">Nakamurella alba</name>
    <dbReference type="NCBI Taxonomy" id="2665158"/>
    <lineage>
        <taxon>Bacteria</taxon>
        <taxon>Bacillati</taxon>
        <taxon>Actinomycetota</taxon>
        <taxon>Actinomycetes</taxon>
        <taxon>Nakamurellales</taxon>
        <taxon>Nakamurellaceae</taxon>
        <taxon>Nakamurella</taxon>
    </lineage>
</organism>
<comment type="pathway">
    <text evidence="1">Antibiotic biosynthesis.</text>
</comment>
<evidence type="ECO:0000256" key="3">
    <source>
        <dbReference type="RuleBase" id="RU003682"/>
    </source>
</evidence>
<keyword evidence="3" id="KW-0408">Iron</keyword>
<dbReference type="InterPro" id="IPR026992">
    <property type="entry name" value="DIOX_N"/>
</dbReference>